<dbReference type="GO" id="GO:0006409">
    <property type="term" value="P:tRNA export from nucleus"/>
    <property type="evidence" value="ECO:0007669"/>
    <property type="project" value="TreeGrafter"/>
</dbReference>
<dbReference type="InterPro" id="IPR035371">
    <property type="entry name" value="Nrap_D6"/>
</dbReference>
<dbReference type="Pfam" id="PF17406">
    <property type="entry name" value="Nrap_D5"/>
    <property type="match status" value="1"/>
</dbReference>
<comment type="caution">
    <text evidence="12">The sequence shown here is derived from an EMBL/GenBank/DDBJ whole genome shotgun (WGS) entry which is preliminary data.</text>
</comment>
<feature type="domain" description="Nrap protein" evidence="9">
    <location>
        <begin position="663"/>
        <end position="850"/>
    </location>
</feature>
<sequence length="1149" mass="130312">MSLLLVPELMSVSQRRFSFASWQKRALLGLNVDFVATSCLHQATVHEMPSDTMESSSKRRKIGHESIGLRHSGLIDFESRNTARVNAASTFVLQTDELLKEAKPNYEKALHGVDGQLHRLKGIIDAIEPHDPRPISEATIKFEKEHRIVIPFPDPKPAKDAPYKVSYAPPSQCNVVGSYVSRTMIKTQSEFGIDMVVQMPTALFQDKDYSNMRYFYRRAYYIAYIAACVRKEFAEEMDMSFENLNENPLLPIVVLRPKAPSDGSDDREAKKKAKKTSYHIKLIPCAPDDLFPWSKVTPKSNNNRLGEVDEKKAAQAATPFYNSTLNAERTFIPYLRLLTHIKKECPAFPDACILGRTWLQQRGFGSAISQGGFGHFEWAAMIALLLQTGGRNGQAALSTSLSSTELFKAALQFLSTTDLSKKPYAFGSSSVSADTIREAGPVMFDPVRQLNLLFKMTPWSASLLQTYAKSTTDLLADIMADKFDPTFIIKADIPFQTFDVIFEIQSSDVARFSETADRRGAVANFCLEAYKHLKRAYGERAQLVQFQLPQRGHWSLSKPPAREVLRVLIGVVFDPAHMPRQMELGPPAEEQKEAAKFRQFWGDKAELRRFKDGSILECVEWSSKLPLQICEEITHYILQRHLKIAKDKVTTIGGAFSSIISLSHLDKSAFDSARQAFQDFERDIRNLEELPLHIRQLSPTSSSARYASIEPPLVGYHKGSIELMDVNLYFEASSKWPENLTAIQEAKVEFLLDIDRRLRKANDKISTYLGRENKELGIENLAFLDIIYENGAAYRLRIHCDLEEKLLERQVKNKTLEPRVREEAEKAFVKLNWLYNILPLHTQTIATFCTRFPPLSPTIRLVKHWFNCHKLTGHIREELIELFVLHAFLQPYPWKQPSSVVTGLLRTLFFLSKWDWRDEALIVDTAEDLSEDVRSSVHHELQTWRKRDPNMNDKVMCVATSHDQSGLAYTRGGPSKLVASRMTHLAKAACKLVREKGIRLDPSLLFEAALQDYDVLFHLSPKAIKSIIRETAVEAGARKHSQFKNLDALTASVPLPIRAHPTDVFIEELERVYEDTLLFFKGSADDGVVAALWNPRLQKQKFRAGLPYNFRSSVGDGDQVEVNRKAVLLEIARAGGEMIKKIEVADEDE</sequence>
<evidence type="ECO:0000313" key="13">
    <source>
        <dbReference type="Proteomes" id="UP000007115"/>
    </source>
</evidence>
<dbReference type="Pfam" id="PF17405">
    <property type="entry name" value="Nrap_D4"/>
    <property type="match status" value="1"/>
</dbReference>
<dbReference type="InterPro" id="IPR035367">
    <property type="entry name" value="Nrap_D2"/>
</dbReference>
<comment type="similarity">
    <text evidence="2 5">Belongs to the NRAP family.</text>
</comment>
<feature type="domain" description="Nrap protein" evidence="7">
    <location>
        <begin position="347"/>
        <end position="489"/>
    </location>
</feature>
<evidence type="ECO:0000259" key="11">
    <source>
        <dbReference type="Pfam" id="PF17407"/>
    </source>
</evidence>
<accession>G9MQL1</accession>
<evidence type="ECO:0000259" key="10">
    <source>
        <dbReference type="Pfam" id="PF17406"/>
    </source>
</evidence>
<dbReference type="Gene3D" id="3.30.70.3030">
    <property type="match status" value="1"/>
</dbReference>
<comment type="subcellular location">
    <subcellularLocation>
        <location evidence="1 5">Nucleus</location>
        <location evidence="1 5">Nucleolus</location>
    </subcellularLocation>
</comment>
<feature type="domain" description="Nrap protein" evidence="8">
    <location>
        <begin position="494"/>
        <end position="643"/>
    </location>
</feature>
<dbReference type="Proteomes" id="UP000007115">
    <property type="component" value="Unassembled WGS sequence"/>
</dbReference>
<feature type="domain" description="Nrap protein" evidence="6">
    <location>
        <begin position="193"/>
        <end position="343"/>
    </location>
</feature>
<dbReference type="FunCoup" id="G9MQL1">
    <property type="interactions" value="965"/>
</dbReference>
<dbReference type="InterPro" id="IPR035082">
    <property type="entry name" value="Nrap_D1"/>
</dbReference>
<name>G9MQL1_HYPVG</name>
<dbReference type="InterPro" id="IPR035370">
    <property type="entry name" value="Nrap_D5"/>
</dbReference>
<feature type="domain" description="Nrap protein" evidence="11">
    <location>
        <begin position="1010"/>
        <end position="1142"/>
    </location>
</feature>
<dbReference type="EMBL" id="ABDF02000005">
    <property type="protein sequence ID" value="EHK23279.1"/>
    <property type="molecule type" value="Genomic_DNA"/>
</dbReference>
<evidence type="ECO:0000259" key="6">
    <source>
        <dbReference type="Pfam" id="PF03813"/>
    </source>
</evidence>
<dbReference type="GO" id="GO:0003723">
    <property type="term" value="F:RNA binding"/>
    <property type="evidence" value="ECO:0007669"/>
    <property type="project" value="UniProtKB-KW"/>
</dbReference>
<gene>
    <name evidence="12" type="ORF">TRIVIDRAFT_208744</name>
</gene>
<dbReference type="OMA" id="NPHGGKE"/>
<organism evidence="12 13">
    <name type="scientific">Hypocrea virens (strain Gv29-8 / FGSC 10586)</name>
    <name type="common">Gliocladium virens</name>
    <name type="synonym">Trichoderma virens</name>
    <dbReference type="NCBI Taxonomy" id="413071"/>
    <lineage>
        <taxon>Eukaryota</taxon>
        <taxon>Fungi</taxon>
        <taxon>Dikarya</taxon>
        <taxon>Ascomycota</taxon>
        <taxon>Pezizomycotina</taxon>
        <taxon>Sordariomycetes</taxon>
        <taxon>Hypocreomycetidae</taxon>
        <taxon>Hypocreales</taxon>
        <taxon>Hypocreaceae</taxon>
        <taxon>Trichoderma</taxon>
    </lineage>
</organism>
<keyword evidence="5" id="KW-0698">rRNA processing</keyword>
<keyword evidence="4 5" id="KW-0539">Nucleus</keyword>
<proteinExistence type="inferred from homology"/>
<evidence type="ECO:0000259" key="9">
    <source>
        <dbReference type="Pfam" id="PF17405"/>
    </source>
</evidence>
<evidence type="ECO:0000256" key="1">
    <source>
        <dbReference type="ARBA" id="ARBA00004604"/>
    </source>
</evidence>
<dbReference type="VEuPathDB" id="FungiDB:TRIVIDRAFT_208744"/>
<dbReference type="HOGENOM" id="CLU_003502_1_0_1"/>
<dbReference type="RefSeq" id="XP_013957513.1">
    <property type="nucleotide sequence ID" value="XM_014102038.1"/>
</dbReference>
<feature type="domain" description="Nrap protein" evidence="10">
    <location>
        <begin position="852"/>
        <end position="1007"/>
    </location>
</feature>
<dbReference type="InParanoid" id="G9MQL1"/>
<dbReference type="Pfam" id="PF17404">
    <property type="entry name" value="Nrap_D3"/>
    <property type="match status" value="1"/>
</dbReference>
<dbReference type="STRING" id="413071.G9MQL1"/>
<dbReference type="GO" id="GO:0032040">
    <property type="term" value="C:small-subunit processome"/>
    <property type="evidence" value="ECO:0007669"/>
    <property type="project" value="TreeGrafter"/>
</dbReference>
<keyword evidence="5" id="KW-0690">Ribosome biogenesis</keyword>
<dbReference type="Pfam" id="PF17407">
    <property type="entry name" value="Nrap_D6"/>
    <property type="match status" value="1"/>
</dbReference>
<dbReference type="GeneID" id="25790468"/>
<dbReference type="InterPro" id="IPR005554">
    <property type="entry name" value="NOL6/Upt22"/>
</dbReference>
<evidence type="ECO:0000259" key="8">
    <source>
        <dbReference type="Pfam" id="PF17404"/>
    </source>
</evidence>
<protein>
    <recommendedName>
        <fullName evidence="5">U3 small nucleolar RNA-associated protein 22</fullName>
    </recommendedName>
</protein>
<dbReference type="eggNOG" id="KOG2054">
    <property type="taxonomic scope" value="Eukaryota"/>
</dbReference>
<dbReference type="InterPro" id="IPR035369">
    <property type="entry name" value="Nrap_D4"/>
</dbReference>
<evidence type="ECO:0000256" key="3">
    <source>
        <dbReference type="ARBA" id="ARBA00022884"/>
    </source>
</evidence>
<evidence type="ECO:0000256" key="5">
    <source>
        <dbReference type="RuleBase" id="RU364032"/>
    </source>
</evidence>
<evidence type="ECO:0000256" key="2">
    <source>
        <dbReference type="ARBA" id="ARBA00006674"/>
    </source>
</evidence>
<dbReference type="GO" id="GO:0034456">
    <property type="term" value="C:UTP-C complex"/>
    <property type="evidence" value="ECO:0007669"/>
    <property type="project" value="TreeGrafter"/>
</dbReference>
<evidence type="ECO:0000313" key="12">
    <source>
        <dbReference type="EMBL" id="EHK23279.1"/>
    </source>
</evidence>
<keyword evidence="13" id="KW-1185">Reference proteome</keyword>
<reference evidence="12 13" key="1">
    <citation type="journal article" date="2011" name="Genome Biol.">
        <title>Comparative genome sequence analysis underscores mycoparasitism as the ancestral life style of Trichoderma.</title>
        <authorList>
            <person name="Kubicek C.P."/>
            <person name="Herrera-Estrella A."/>
            <person name="Seidl-Seiboth V."/>
            <person name="Martinez D.A."/>
            <person name="Druzhinina I.S."/>
            <person name="Thon M."/>
            <person name="Zeilinger S."/>
            <person name="Casas-Flores S."/>
            <person name="Horwitz B.A."/>
            <person name="Mukherjee P.K."/>
            <person name="Mukherjee M."/>
            <person name="Kredics L."/>
            <person name="Alcaraz L.D."/>
            <person name="Aerts A."/>
            <person name="Antal Z."/>
            <person name="Atanasova L."/>
            <person name="Cervantes-Badillo M.G."/>
            <person name="Challacombe J."/>
            <person name="Chertkov O."/>
            <person name="McCluskey K."/>
            <person name="Coulpier F."/>
            <person name="Deshpande N."/>
            <person name="von Doehren H."/>
            <person name="Ebbole D.J."/>
            <person name="Esquivel-Naranjo E.U."/>
            <person name="Fekete E."/>
            <person name="Flipphi M."/>
            <person name="Glaser F."/>
            <person name="Gomez-Rodriguez E.Y."/>
            <person name="Gruber S."/>
            <person name="Han C."/>
            <person name="Henrissat B."/>
            <person name="Hermosa R."/>
            <person name="Hernandez-Onate M."/>
            <person name="Karaffa L."/>
            <person name="Kosti I."/>
            <person name="Le Crom S."/>
            <person name="Lindquist E."/>
            <person name="Lucas S."/>
            <person name="Luebeck M."/>
            <person name="Luebeck P.S."/>
            <person name="Margeot A."/>
            <person name="Metz B."/>
            <person name="Misra M."/>
            <person name="Nevalainen H."/>
            <person name="Omann M."/>
            <person name="Packer N."/>
            <person name="Perrone G."/>
            <person name="Uresti-Rivera E.E."/>
            <person name="Salamov A."/>
            <person name="Schmoll M."/>
            <person name="Seiboth B."/>
            <person name="Shapiro H."/>
            <person name="Sukno S."/>
            <person name="Tamayo-Ramos J.A."/>
            <person name="Tisch D."/>
            <person name="Wiest A."/>
            <person name="Wilkinson H.H."/>
            <person name="Zhang M."/>
            <person name="Coutinho P.M."/>
            <person name="Kenerley C.M."/>
            <person name="Monte E."/>
            <person name="Baker S.E."/>
            <person name="Grigoriev I.V."/>
        </authorList>
    </citation>
    <scope>NUCLEOTIDE SEQUENCE [LARGE SCALE GENOMIC DNA]</scope>
    <source>
        <strain evidence="13">Gv29-8 / FGSC 10586</strain>
    </source>
</reference>
<dbReference type="GO" id="GO:0006364">
    <property type="term" value="P:rRNA processing"/>
    <property type="evidence" value="ECO:0007669"/>
    <property type="project" value="UniProtKB-KW"/>
</dbReference>
<dbReference type="Pfam" id="PF17403">
    <property type="entry name" value="Nrap_D2"/>
    <property type="match status" value="1"/>
</dbReference>
<dbReference type="Gene3D" id="1.10.1410.10">
    <property type="match status" value="1"/>
</dbReference>
<dbReference type="OrthoDB" id="10251401at2759"/>
<dbReference type="PANTHER" id="PTHR17972">
    <property type="entry name" value="NUCLEOLAR RNA-ASSOCIATED PROTEIN"/>
    <property type="match status" value="1"/>
</dbReference>
<dbReference type="GO" id="GO:0032545">
    <property type="term" value="C:CURI complex"/>
    <property type="evidence" value="ECO:0007669"/>
    <property type="project" value="TreeGrafter"/>
</dbReference>
<evidence type="ECO:0000256" key="4">
    <source>
        <dbReference type="ARBA" id="ARBA00023242"/>
    </source>
</evidence>
<dbReference type="AlphaFoldDB" id="G9MQL1"/>
<dbReference type="Pfam" id="PF03813">
    <property type="entry name" value="Nrap"/>
    <property type="match status" value="1"/>
</dbReference>
<dbReference type="PANTHER" id="PTHR17972:SF0">
    <property type="entry name" value="NUCLEOLAR PROTEIN 6"/>
    <property type="match status" value="1"/>
</dbReference>
<dbReference type="InterPro" id="IPR035368">
    <property type="entry name" value="Nrap_D3"/>
</dbReference>
<evidence type="ECO:0000259" key="7">
    <source>
        <dbReference type="Pfam" id="PF17403"/>
    </source>
</evidence>
<keyword evidence="5" id="KW-0687">Ribonucleoprotein</keyword>
<keyword evidence="3 5" id="KW-0694">RNA-binding</keyword>